<evidence type="ECO:0000313" key="2">
    <source>
        <dbReference type="EMBL" id="JAG09188.1"/>
    </source>
</evidence>
<reference evidence="2" key="1">
    <citation type="journal article" date="2014" name="PLoS ONE">
        <title>Transcriptome-Based Identification of ABC Transporters in the Western Tarnished Plant Bug Lygus hesperus.</title>
        <authorList>
            <person name="Hull J.J."/>
            <person name="Chaney K."/>
            <person name="Geib S.M."/>
            <person name="Fabrick J.A."/>
            <person name="Brent C.S."/>
            <person name="Walsh D."/>
            <person name="Lavine L.C."/>
        </authorList>
    </citation>
    <scope>NUCLEOTIDE SEQUENCE</scope>
</reference>
<dbReference type="Gene3D" id="3.40.30.10">
    <property type="entry name" value="Glutaredoxin"/>
    <property type="match status" value="1"/>
</dbReference>
<feature type="compositionally biased region" description="Acidic residues" evidence="1">
    <location>
        <begin position="130"/>
        <end position="142"/>
    </location>
</feature>
<dbReference type="AlphaFoldDB" id="A0A0A9WRU3"/>
<reference evidence="2" key="2">
    <citation type="submission" date="2014-07" db="EMBL/GenBank/DDBJ databases">
        <authorList>
            <person name="Hull J."/>
        </authorList>
    </citation>
    <scope>NUCLEOTIDE SEQUENCE</scope>
</reference>
<name>A0A0A9WRU3_LYGHE</name>
<gene>
    <name evidence="2" type="primary">PDIL5-1</name>
    <name evidence="2" type="ORF">CM83_102052</name>
</gene>
<sequence length="155" mass="18108">MRSQNQNRDVVFCELNMETEEFEAIRLEYGIHHYPTFLVFLHGNEVLPMRYEGPSRAEFRDLVNRLLQRVQHTHMQQPSTQPPKTTNFSPSAPCGAEMPTYDGEPEVEYNETEGSMEDMGMEDCFEDMWFDEDGYEDEEDDTTSQLEGFANWSLS</sequence>
<dbReference type="InterPro" id="IPR036249">
    <property type="entry name" value="Thioredoxin-like_sf"/>
</dbReference>
<dbReference type="SUPFAM" id="SSF52833">
    <property type="entry name" value="Thioredoxin-like"/>
    <property type="match status" value="1"/>
</dbReference>
<accession>A0A0A9WRU3</accession>
<proteinExistence type="predicted"/>
<keyword evidence="2" id="KW-0413">Isomerase</keyword>
<protein>
    <submittedName>
        <fullName evidence="2">Protein disulfide isomerase-like 5-1</fullName>
    </submittedName>
</protein>
<evidence type="ECO:0000256" key="1">
    <source>
        <dbReference type="SAM" id="MobiDB-lite"/>
    </source>
</evidence>
<feature type="compositionally biased region" description="Polar residues" evidence="1">
    <location>
        <begin position="73"/>
        <end position="90"/>
    </location>
</feature>
<feature type="region of interest" description="Disordered" evidence="1">
    <location>
        <begin position="72"/>
        <end position="107"/>
    </location>
</feature>
<dbReference type="EMBL" id="GBHO01034416">
    <property type="protein sequence ID" value="JAG09188.1"/>
    <property type="molecule type" value="Transcribed_RNA"/>
</dbReference>
<dbReference type="GO" id="GO:0016853">
    <property type="term" value="F:isomerase activity"/>
    <property type="evidence" value="ECO:0007669"/>
    <property type="project" value="UniProtKB-KW"/>
</dbReference>
<organism evidence="2">
    <name type="scientific">Lygus hesperus</name>
    <name type="common">Western plant bug</name>
    <dbReference type="NCBI Taxonomy" id="30085"/>
    <lineage>
        <taxon>Eukaryota</taxon>
        <taxon>Metazoa</taxon>
        <taxon>Ecdysozoa</taxon>
        <taxon>Arthropoda</taxon>
        <taxon>Hexapoda</taxon>
        <taxon>Insecta</taxon>
        <taxon>Pterygota</taxon>
        <taxon>Neoptera</taxon>
        <taxon>Paraneoptera</taxon>
        <taxon>Hemiptera</taxon>
        <taxon>Heteroptera</taxon>
        <taxon>Panheteroptera</taxon>
        <taxon>Cimicomorpha</taxon>
        <taxon>Miridae</taxon>
        <taxon>Mirini</taxon>
        <taxon>Lygus</taxon>
    </lineage>
</organism>
<feature type="region of interest" description="Disordered" evidence="1">
    <location>
        <begin position="130"/>
        <end position="155"/>
    </location>
</feature>